<proteinExistence type="predicted"/>
<evidence type="ECO:0000256" key="1">
    <source>
        <dbReference type="SAM" id="MobiDB-lite"/>
    </source>
</evidence>
<organism evidence="2 3">
    <name type="scientific">Diplocarpon rosae</name>
    <dbReference type="NCBI Taxonomy" id="946125"/>
    <lineage>
        <taxon>Eukaryota</taxon>
        <taxon>Fungi</taxon>
        <taxon>Dikarya</taxon>
        <taxon>Ascomycota</taxon>
        <taxon>Pezizomycotina</taxon>
        <taxon>Leotiomycetes</taxon>
        <taxon>Helotiales</taxon>
        <taxon>Drepanopezizaceae</taxon>
        <taxon>Diplocarpon</taxon>
    </lineage>
</organism>
<accession>A0AAD9WFS7</accession>
<keyword evidence="3" id="KW-1185">Reference proteome</keyword>
<feature type="region of interest" description="Disordered" evidence="1">
    <location>
        <begin position="1"/>
        <end position="123"/>
    </location>
</feature>
<dbReference type="AlphaFoldDB" id="A0AAD9WFS7"/>
<feature type="compositionally biased region" description="Low complexity" evidence="1">
    <location>
        <begin position="15"/>
        <end position="43"/>
    </location>
</feature>
<evidence type="ECO:0000313" key="2">
    <source>
        <dbReference type="EMBL" id="KAK2629790.1"/>
    </source>
</evidence>
<protein>
    <recommendedName>
        <fullName evidence="4">Vegetative cell wall protein gp1</fullName>
    </recommendedName>
</protein>
<evidence type="ECO:0000313" key="3">
    <source>
        <dbReference type="Proteomes" id="UP001285354"/>
    </source>
</evidence>
<dbReference type="Proteomes" id="UP001285354">
    <property type="component" value="Unassembled WGS sequence"/>
</dbReference>
<feature type="compositionally biased region" description="Polar residues" evidence="1">
    <location>
        <begin position="75"/>
        <end position="97"/>
    </location>
</feature>
<reference evidence="2" key="1">
    <citation type="submission" date="2023-06" db="EMBL/GenBank/DDBJ databases">
        <title>Draft genome of Marssonina rosae.</title>
        <authorList>
            <person name="Cheng Q."/>
        </authorList>
    </citation>
    <scope>NUCLEOTIDE SEQUENCE</scope>
    <source>
        <strain evidence="2">R4</strain>
    </source>
</reference>
<feature type="region of interest" description="Disordered" evidence="1">
    <location>
        <begin position="172"/>
        <end position="227"/>
    </location>
</feature>
<evidence type="ECO:0008006" key="4">
    <source>
        <dbReference type="Google" id="ProtNLM"/>
    </source>
</evidence>
<feature type="compositionally biased region" description="Low complexity" evidence="1">
    <location>
        <begin position="185"/>
        <end position="201"/>
    </location>
</feature>
<name>A0AAD9WFS7_9HELO</name>
<dbReference type="EMBL" id="JAUBYV010000001">
    <property type="protein sequence ID" value="KAK2629790.1"/>
    <property type="molecule type" value="Genomic_DNA"/>
</dbReference>
<comment type="caution">
    <text evidence="2">The sequence shown here is derived from an EMBL/GenBank/DDBJ whole genome shotgun (WGS) entry which is preliminary data.</text>
</comment>
<sequence length="391" mass="43906">MNSYSYHTPPGHPGGAYYPSYSATSSPAASPSGGQHGYYARPGSGPGPSPRHHARHTSSGDAYGYSSPRGATFSPRYNSSGHYATAANVSRNKSSSAAPRPHERRSSYSYHRASHGDSDEDEYEYVDYMVDGVVYRQYSRRPDKSPLHYRGRGTDQYYSQAQVHAYREEIPVYEQYQPSRRRRQSSSTPQRPSSRQSSSQPKKPPPAAKATEADARKHRIPPGYSLKNWDPSEEPIMLLGSVFDANSLGKWIYDWTVYHHGPASPIADMAGELWLLLIQLAGKVKRAEESMGRIRTKENKEMVDDFIESGERLTDKLKKLLKSCETPMLKAGKKHSKDSAQLGKNAGTEFVDSIFGRDRQLEGTEKFMSSVRLWNLRFDANCEDILRRPGQ</sequence>
<gene>
    <name evidence="2" type="ORF">QTJ16_000610</name>
</gene>